<name>A0A0H2RN94_9AGAM</name>
<keyword evidence="2" id="KW-0732">Signal</keyword>
<dbReference type="Proteomes" id="UP000053477">
    <property type="component" value="Unassembled WGS sequence"/>
</dbReference>
<keyword evidence="1" id="KW-0472">Membrane</keyword>
<sequence length="328" mass="35830">MYCESQLVRRFRNIFLLHIPFFILLLNAPQTSSSLVNVSIDDSSSDPFTGGRIMYGKTNDLTIGDGWNAINLNQNCSNCAAQPSLAQVFGQTYHESSIALNGENIGFALFSFTGVAIYVMGIIVTNTPATTASLNGSRIFFQVDGVDQGSFIFDASLGPKTTYSYNTTLFAKEDLLNGPHNVTMMCGDGNTSRDAVCLLDRFIYTSVDSSVTSSLTEAAVPTDTLTASLSSPSEHVSIVSAILIISAVIFVTMLVTLGFSFYIQRRWFNRLRDSTPRQDEHVRAVTLNGMTYSGPDEVAMDTLDNRALNPHHEPPSYTYIANGDSQLD</sequence>
<accession>A0A0H2RN94</accession>
<proteinExistence type="predicted"/>
<evidence type="ECO:0000256" key="1">
    <source>
        <dbReference type="SAM" id="Phobius"/>
    </source>
</evidence>
<evidence type="ECO:0000256" key="2">
    <source>
        <dbReference type="SAM" id="SignalP"/>
    </source>
</evidence>
<keyword evidence="1" id="KW-1133">Transmembrane helix</keyword>
<feature type="chain" id="PRO_5005201866" evidence="2">
    <location>
        <begin position="34"/>
        <end position="328"/>
    </location>
</feature>
<protein>
    <submittedName>
        <fullName evidence="3">Uncharacterized protein</fullName>
    </submittedName>
</protein>
<dbReference type="AlphaFoldDB" id="A0A0H2RN94"/>
<feature type="signal peptide" evidence="2">
    <location>
        <begin position="1"/>
        <end position="33"/>
    </location>
</feature>
<keyword evidence="1" id="KW-0812">Transmembrane</keyword>
<evidence type="ECO:0000313" key="4">
    <source>
        <dbReference type="Proteomes" id="UP000053477"/>
    </source>
</evidence>
<dbReference type="EMBL" id="KQ085965">
    <property type="protein sequence ID" value="KLO13077.1"/>
    <property type="molecule type" value="Genomic_DNA"/>
</dbReference>
<reference evidence="3 4" key="1">
    <citation type="submission" date="2015-04" db="EMBL/GenBank/DDBJ databases">
        <title>Complete genome sequence of Schizopora paradoxa KUC8140, a cosmopolitan wood degrader in East Asia.</title>
        <authorList>
            <consortium name="DOE Joint Genome Institute"/>
            <person name="Min B."/>
            <person name="Park H."/>
            <person name="Jang Y."/>
            <person name="Kim J.-J."/>
            <person name="Kim K.H."/>
            <person name="Pangilinan J."/>
            <person name="Lipzen A."/>
            <person name="Riley R."/>
            <person name="Grigoriev I.V."/>
            <person name="Spatafora J.W."/>
            <person name="Choi I.-G."/>
        </authorList>
    </citation>
    <scope>NUCLEOTIDE SEQUENCE [LARGE SCALE GENOMIC DNA]</scope>
    <source>
        <strain evidence="3 4">KUC8140</strain>
    </source>
</reference>
<keyword evidence="4" id="KW-1185">Reference proteome</keyword>
<gene>
    <name evidence="3" type="ORF">SCHPADRAFT_381861</name>
</gene>
<evidence type="ECO:0000313" key="3">
    <source>
        <dbReference type="EMBL" id="KLO13077.1"/>
    </source>
</evidence>
<dbReference type="InParanoid" id="A0A0H2RN94"/>
<organism evidence="3 4">
    <name type="scientific">Schizopora paradoxa</name>
    <dbReference type="NCBI Taxonomy" id="27342"/>
    <lineage>
        <taxon>Eukaryota</taxon>
        <taxon>Fungi</taxon>
        <taxon>Dikarya</taxon>
        <taxon>Basidiomycota</taxon>
        <taxon>Agaricomycotina</taxon>
        <taxon>Agaricomycetes</taxon>
        <taxon>Hymenochaetales</taxon>
        <taxon>Schizoporaceae</taxon>
        <taxon>Schizopora</taxon>
    </lineage>
</organism>
<dbReference type="STRING" id="27342.A0A0H2RN94"/>
<feature type="transmembrane region" description="Helical" evidence="1">
    <location>
        <begin position="238"/>
        <end position="263"/>
    </location>
</feature>